<accession>A0A2T6ZLB7</accession>
<evidence type="ECO:0000313" key="2">
    <source>
        <dbReference type="EMBL" id="PUU76214.1"/>
    </source>
</evidence>
<sequence>MHRIPHTTNSEEWLSAITPGLTNQATNRLICAEADAKLIRPAPTCSPCDPEGEGTTAGTTSPPPLNTTKSGEGTLFLGPCQHSDWAPPRATITLPNTTSLSPEETGPVTLPTDKPEGKLSRGEVGTRATKGEEADTETERHTIRHIGAPCTQCWIPSYGPPKRTDTQNMRPYFTHTPAAPTLGHYVL</sequence>
<feature type="region of interest" description="Disordered" evidence="1">
    <location>
        <begin position="87"/>
        <end position="140"/>
    </location>
</feature>
<name>A0A2T6ZLB7_TUBBO</name>
<proteinExistence type="predicted"/>
<organism evidence="2 3">
    <name type="scientific">Tuber borchii</name>
    <name type="common">White truffle</name>
    <dbReference type="NCBI Taxonomy" id="42251"/>
    <lineage>
        <taxon>Eukaryota</taxon>
        <taxon>Fungi</taxon>
        <taxon>Dikarya</taxon>
        <taxon>Ascomycota</taxon>
        <taxon>Pezizomycotina</taxon>
        <taxon>Pezizomycetes</taxon>
        <taxon>Pezizales</taxon>
        <taxon>Tuberaceae</taxon>
        <taxon>Tuber</taxon>
    </lineage>
</organism>
<reference evidence="2 3" key="1">
    <citation type="submission" date="2017-04" db="EMBL/GenBank/DDBJ databases">
        <title>Draft genome sequence of Tuber borchii Vittad., a whitish edible truffle.</title>
        <authorList>
            <consortium name="DOE Joint Genome Institute"/>
            <person name="Murat C."/>
            <person name="Kuo A."/>
            <person name="Barry K.W."/>
            <person name="Clum A."/>
            <person name="Dockter R.B."/>
            <person name="Fauchery L."/>
            <person name="Iotti M."/>
            <person name="Kohler A."/>
            <person name="Labutti K."/>
            <person name="Lindquist E.A."/>
            <person name="Lipzen A."/>
            <person name="Ohm R.A."/>
            <person name="Wang M."/>
            <person name="Grigoriev I.V."/>
            <person name="Zambonelli A."/>
            <person name="Martin F.M."/>
        </authorList>
    </citation>
    <scope>NUCLEOTIDE SEQUENCE [LARGE SCALE GENOMIC DNA]</scope>
    <source>
        <strain evidence="2 3">Tbo3840</strain>
    </source>
</reference>
<evidence type="ECO:0000313" key="3">
    <source>
        <dbReference type="Proteomes" id="UP000244722"/>
    </source>
</evidence>
<dbReference type="AlphaFoldDB" id="A0A2T6ZLB7"/>
<feature type="compositionally biased region" description="Basic and acidic residues" evidence="1">
    <location>
        <begin position="129"/>
        <end position="140"/>
    </location>
</feature>
<dbReference type="Proteomes" id="UP000244722">
    <property type="component" value="Unassembled WGS sequence"/>
</dbReference>
<feature type="region of interest" description="Disordered" evidence="1">
    <location>
        <begin position="40"/>
        <end position="73"/>
    </location>
</feature>
<gene>
    <name evidence="2" type="ORF">B9Z19DRAFT_1130027</name>
</gene>
<evidence type="ECO:0000256" key="1">
    <source>
        <dbReference type="SAM" id="MobiDB-lite"/>
    </source>
</evidence>
<keyword evidence="3" id="KW-1185">Reference proteome</keyword>
<comment type="caution">
    <text evidence="2">The sequence shown here is derived from an EMBL/GenBank/DDBJ whole genome shotgun (WGS) entry which is preliminary data.</text>
</comment>
<feature type="compositionally biased region" description="Polar residues" evidence="1">
    <location>
        <begin position="93"/>
        <end position="102"/>
    </location>
</feature>
<protein>
    <submittedName>
        <fullName evidence="2">Uncharacterized protein</fullName>
    </submittedName>
</protein>
<dbReference type="EMBL" id="NESQ01000196">
    <property type="protein sequence ID" value="PUU76214.1"/>
    <property type="molecule type" value="Genomic_DNA"/>
</dbReference>
<feature type="compositionally biased region" description="Polar residues" evidence="1">
    <location>
        <begin position="56"/>
        <end position="71"/>
    </location>
</feature>